<feature type="region of interest" description="Disordered" evidence="1">
    <location>
        <begin position="243"/>
        <end position="271"/>
    </location>
</feature>
<dbReference type="Proteomes" id="UP001156389">
    <property type="component" value="Unassembled WGS sequence"/>
</dbReference>
<gene>
    <name evidence="2" type="ORF">LHJ74_13260</name>
</gene>
<dbReference type="RefSeq" id="WP_260218175.1">
    <property type="nucleotide sequence ID" value="NZ_JAJAGO010000005.1"/>
</dbReference>
<name>A0ABT2JSQ7_9ACTN</name>
<organism evidence="2 3">
    <name type="scientific">Streptomyces gossypii</name>
    <dbReference type="NCBI Taxonomy" id="2883101"/>
    <lineage>
        <taxon>Bacteria</taxon>
        <taxon>Bacillati</taxon>
        <taxon>Actinomycetota</taxon>
        <taxon>Actinomycetes</taxon>
        <taxon>Kitasatosporales</taxon>
        <taxon>Streptomycetaceae</taxon>
        <taxon>Streptomyces</taxon>
    </lineage>
</organism>
<proteinExistence type="predicted"/>
<keyword evidence="3" id="KW-1185">Reference proteome</keyword>
<dbReference type="EMBL" id="JAJAGO010000005">
    <property type="protein sequence ID" value="MCT2590866.1"/>
    <property type="molecule type" value="Genomic_DNA"/>
</dbReference>
<evidence type="ECO:0000313" key="2">
    <source>
        <dbReference type="EMBL" id="MCT2590866.1"/>
    </source>
</evidence>
<accession>A0ABT2JSQ7</accession>
<comment type="caution">
    <text evidence="2">The sequence shown here is derived from an EMBL/GenBank/DDBJ whole genome shotgun (WGS) entry which is preliminary data.</text>
</comment>
<feature type="region of interest" description="Disordered" evidence="1">
    <location>
        <begin position="120"/>
        <end position="150"/>
    </location>
</feature>
<evidence type="ECO:0008006" key="4">
    <source>
        <dbReference type="Google" id="ProtNLM"/>
    </source>
</evidence>
<evidence type="ECO:0000313" key="3">
    <source>
        <dbReference type="Proteomes" id="UP001156389"/>
    </source>
</evidence>
<evidence type="ECO:0000256" key="1">
    <source>
        <dbReference type="SAM" id="MobiDB-lite"/>
    </source>
</evidence>
<sequence length="271" mass="29636">MIPRGRKVITPAEIAHRAGVSLSTWRRRDAPNFHQRVKSLVQGRYLVYDLEQTLAYLDGQPIQALPAGEHPDDLLDDREVAALLGVATSTVSAYRTQGYLPKGTHPKDATGEDIASIRVTPRHQVEARRASLPEGHTPGKRGRPVGSAARDETEKLLASGQALSGRDVNAALRVSVGHGNRLLRAAGRAAGRGRRHDVQATDRQERIARVRTLLEQTEKTPTLQQIAEEVGVSKTEAHRLVQAVRGDSPMTSKDPDGWSAMPRPSPHRQCP</sequence>
<reference evidence="2 3" key="1">
    <citation type="submission" date="2021-10" db="EMBL/GenBank/DDBJ databases">
        <title>Streptomyces gossypii sp. nov., isolated from soil collected from cotton field.</title>
        <authorList>
            <person name="Ge X."/>
            <person name="Chen X."/>
            <person name="Liu W."/>
        </authorList>
    </citation>
    <scope>NUCLEOTIDE SEQUENCE [LARGE SCALE GENOMIC DNA]</scope>
    <source>
        <strain evidence="2 3">N2-109</strain>
    </source>
</reference>
<protein>
    <recommendedName>
        <fullName evidence="4">HTH iclR-type domain-containing protein</fullName>
    </recommendedName>
</protein>